<dbReference type="Pfam" id="PF12146">
    <property type="entry name" value="Hydrolase_4"/>
    <property type="match status" value="1"/>
</dbReference>
<evidence type="ECO:0000313" key="2">
    <source>
        <dbReference type="EMBL" id="MFI6495797.1"/>
    </source>
</evidence>
<reference evidence="2 3" key="1">
    <citation type="submission" date="2024-10" db="EMBL/GenBank/DDBJ databases">
        <title>The Natural Products Discovery Center: Release of the First 8490 Sequenced Strains for Exploring Actinobacteria Biosynthetic Diversity.</title>
        <authorList>
            <person name="Kalkreuter E."/>
            <person name="Kautsar S.A."/>
            <person name="Yang D."/>
            <person name="Bader C.D."/>
            <person name="Teijaro C.N."/>
            <person name="Fluegel L."/>
            <person name="Davis C.M."/>
            <person name="Simpson J.R."/>
            <person name="Lauterbach L."/>
            <person name="Steele A.D."/>
            <person name="Gui C."/>
            <person name="Meng S."/>
            <person name="Li G."/>
            <person name="Viehrig K."/>
            <person name="Ye F."/>
            <person name="Su P."/>
            <person name="Kiefer A.F."/>
            <person name="Nichols A."/>
            <person name="Cepeda A.J."/>
            <person name="Yan W."/>
            <person name="Fan B."/>
            <person name="Jiang Y."/>
            <person name="Adhikari A."/>
            <person name="Zheng C.-J."/>
            <person name="Schuster L."/>
            <person name="Cowan T.M."/>
            <person name="Smanski M.J."/>
            <person name="Chevrette M.G."/>
            <person name="De Carvalho L.P.S."/>
            <person name="Shen B."/>
        </authorList>
    </citation>
    <scope>NUCLEOTIDE SEQUENCE [LARGE SCALE GENOMIC DNA]</scope>
    <source>
        <strain evidence="2 3">NPDC050545</strain>
    </source>
</reference>
<accession>A0ABW7YJB0</accession>
<evidence type="ECO:0000313" key="3">
    <source>
        <dbReference type="Proteomes" id="UP001612741"/>
    </source>
</evidence>
<dbReference type="RefSeq" id="WP_397077514.1">
    <property type="nucleotide sequence ID" value="NZ_JBITGY010000001.1"/>
</dbReference>
<keyword evidence="2" id="KW-0378">Hydrolase</keyword>
<keyword evidence="3" id="KW-1185">Reference proteome</keyword>
<name>A0ABW7YJB0_9ACTN</name>
<dbReference type="InterPro" id="IPR022742">
    <property type="entry name" value="Hydrolase_4"/>
</dbReference>
<organism evidence="2 3">
    <name type="scientific">Nonomuraea typhae</name>
    <dbReference type="NCBI Taxonomy" id="2603600"/>
    <lineage>
        <taxon>Bacteria</taxon>
        <taxon>Bacillati</taxon>
        <taxon>Actinomycetota</taxon>
        <taxon>Actinomycetes</taxon>
        <taxon>Streptosporangiales</taxon>
        <taxon>Streptosporangiaceae</taxon>
        <taxon>Nonomuraea</taxon>
    </lineage>
</organism>
<gene>
    <name evidence="2" type="ORF">ACIBG2_00320</name>
</gene>
<dbReference type="SUPFAM" id="SSF53474">
    <property type="entry name" value="alpha/beta-Hydrolases"/>
    <property type="match status" value="1"/>
</dbReference>
<comment type="caution">
    <text evidence="2">The sequence shown here is derived from an EMBL/GenBank/DDBJ whole genome shotgun (WGS) entry which is preliminary data.</text>
</comment>
<proteinExistence type="predicted"/>
<dbReference type="InterPro" id="IPR029058">
    <property type="entry name" value="AB_hydrolase_fold"/>
</dbReference>
<sequence>MQHDISRNELILGRLHGTLTTPAGEGPHPAVLILMPGKLDRDGNLGKARLDLGPALATALAGRGVAAFRYDRRGVGATPGDWMATGFYDHRQDAATALRELAELPGVGPVGVIGYSEGALHAAALGAHEGAAAVVMISGHAMTGEDTLLWWAAGKDAEGLSWPMKLMALLLGRTTMRGLAAKMTAKINATRGDVARLYGIKTGVRSMREFLGYDPKKDLADVRVPLLALTGAKDVQVNPADLETIADVVPGPAETRRVPDLTHLLRRDPGPATQRTYGRQYGEPVDAGLIEEVASWTAERLGAGGTG</sequence>
<evidence type="ECO:0000259" key="1">
    <source>
        <dbReference type="Pfam" id="PF12146"/>
    </source>
</evidence>
<feature type="domain" description="Serine aminopeptidase S33" evidence="1">
    <location>
        <begin position="56"/>
        <end position="268"/>
    </location>
</feature>
<dbReference type="PANTHER" id="PTHR43265">
    <property type="entry name" value="ESTERASE ESTD"/>
    <property type="match status" value="1"/>
</dbReference>
<dbReference type="InterPro" id="IPR053145">
    <property type="entry name" value="AB_hydrolase_Est10"/>
</dbReference>
<dbReference type="PANTHER" id="PTHR43265:SF1">
    <property type="entry name" value="ESTERASE ESTD"/>
    <property type="match status" value="1"/>
</dbReference>
<dbReference type="Proteomes" id="UP001612741">
    <property type="component" value="Unassembled WGS sequence"/>
</dbReference>
<dbReference type="EMBL" id="JBITGY010000001">
    <property type="protein sequence ID" value="MFI6495797.1"/>
    <property type="molecule type" value="Genomic_DNA"/>
</dbReference>
<protein>
    <submittedName>
        <fullName evidence="2">Alpha/beta hydrolase</fullName>
    </submittedName>
</protein>
<dbReference type="GO" id="GO:0016787">
    <property type="term" value="F:hydrolase activity"/>
    <property type="evidence" value="ECO:0007669"/>
    <property type="project" value="UniProtKB-KW"/>
</dbReference>
<dbReference type="Gene3D" id="3.40.50.1820">
    <property type="entry name" value="alpha/beta hydrolase"/>
    <property type="match status" value="1"/>
</dbReference>